<sequence>MPCIVREVSAIFVAITTFLEPGGAASNILVCISLGRAEYTGRIINSGTSGPRDFILSYNISQAVSISS</sequence>
<protein>
    <submittedName>
        <fullName evidence="1">Putative secreted protein</fullName>
    </submittedName>
</protein>
<dbReference type="EMBL" id="GFTR01000130">
    <property type="protein sequence ID" value="JAW16296.1"/>
    <property type="molecule type" value="Transcribed_RNA"/>
</dbReference>
<organism evidence="1">
    <name type="scientific">Panstrongylus lignarius</name>
    <dbReference type="NCBI Taxonomy" id="156445"/>
    <lineage>
        <taxon>Eukaryota</taxon>
        <taxon>Metazoa</taxon>
        <taxon>Ecdysozoa</taxon>
        <taxon>Arthropoda</taxon>
        <taxon>Hexapoda</taxon>
        <taxon>Insecta</taxon>
        <taxon>Pterygota</taxon>
        <taxon>Neoptera</taxon>
        <taxon>Paraneoptera</taxon>
        <taxon>Hemiptera</taxon>
        <taxon>Heteroptera</taxon>
        <taxon>Panheteroptera</taxon>
        <taxon>Cimicomorpha</taxon>
        <taxon>Reduviidae</taxon>
        <taxon>Triatominae</taxon>
        <taxon>Panstrongylus</taxon>
    </lineage>
</organism>
<proteinExistence type="predicted"/>
<accession>A0A224XUR6</accession>
<dbReference type="AlphaFoldDB" id="A0A224XUR6"/>
<evidence type="ECO:0000313" key="1">
    <source>
        <dbReference type="EMBL" id="JAW16296.1"/>
    </source>
</evidence>
<name>A0A224XUR6_9HEMI</name>
<reference evidence="1" key="1">
    <citation type="journal article" date="2018" name="PLoS Negl. Trop. Dis.">
        <title>An insight into the salivary gland and fat body transcriptome of Panstrongylus lignarius (Hemiptera: Heteroptera), the main vector of Chagas disease in Peru.</title>
        <authorList>
            <person name="Nevoa J.C."/>
            <person name="Mendes M.T."/>
            <person name="da Silva M.V."/>
            <person name="Soares S.C."/>
            <person name="Oliveira C.J.F."/>
            <person name="Ribeiro J.M.C."/>
        </authorList>
    </citation>
    <scope>NUCLEOTIDE SEQUENCE</scope>
</reference>